<keyword evidence="9" id="KW-1185">Reference proteome</keyword>
<dbReference type="PANTHER" id="PTHR13114:SF7">
    <property type="entry name" value="MEDIATOR OF RNA POLYMERASE II TRANSCRIPTION SUBUNIT 17"/>
    <property type="match status" value="1"/>
</dbReference>
<evidence type="ECO:0000256" key="2">
    <source>
        <dbReference type="ARBA" id="ARBA00005635"/>
    </source>
</evidence>
<dbReference type="GO" id="GO:0006357">
    <property type="term" value="P:regulation of transcription by RNA polymerase II"/>
    <property type="evidence" value="ECO:0007669"/>
    <property type="project" value="InterPro"/>
</dbReference>
<comment type="subunit">
    <text evidence="6">Component of the Mediator complex.</text>
</comment>
<evidence type="ECO:0000256" key="6">
    <source>
        <dbReference type="RuleBase" id="RU364140"/>
    </source>
</evidence>
<comment type="subcellular location">
    <subcellularLocation>
        <location evidence="1 6">Nucleus</location>
    </subcellularLocation>
</comment>
<dbReference type="OrthoDB" id="161419at2759"/>
<keyword evidence="5 6" id="KW-0539">Nucleus</keyword>
<dbReference type="Pfam" id="PF10156">
    <property type="entry name" value="Med17"/>
    <property type="match status" value="1"/>
</dbReference>
<evidence type="ECO:0000256" key="3">
    <source>
        <dbReference type="ARBA" id="ARBA00023015"/>
    </source>
</evidence>
<evidence type="ECO:0000313" key="8">
    <source>
        <dbReference type="EMBL" id="TMW68571.1"/>
    </source>
</evidence>
<evidence type="ECO:0000256" key="7">
    <source>
        <dbReference type="SAM" id="MobiDB-lite"/>
    </source>
</evidence>
<dbReference type="InterPro" id="IPR019313">
    <property type="entry name" value="Mediator_Med17"/>
</dbReference>
<feature type="region of interest" description="Disordered" evidence="7">
    <location>
        <begin position="107"/>
        <end position="126"/>
    </location>
</feature>
<name>A0A8K1CRN9_PYTOL</name>
<feature type="compositionally biased region" description="Basic and acidic residues" evidence="7">
    <location>
        <begin position="66"/>
        <end position="88"/>
    </location>
</feature>
<reference evidence="8" key="1">
    <citation type="submission" date="2019-03" db="EMBL/GenBank/DDBJ databases">
        <title>Long read genome sequence of the mycoparasitic Pythium oligandrum ATCC 38472 isolated from sugarbeet rhizosphere.</title>
        <authorList>
            <person name="Gaulin E."/>
        </authorList>
    </citation>
    <scope>NUCLEOTIDE SEQUENCE</scope>
    <source>
        <strain evidence="8">ATCC 38472_TT</strain>
    </source>
</reference>
<dbReference type="Proteomes" id="UP000794436">
    <property type="component" value="Unassembled WGS sequence"/>
</dbReference>
<feature type="region of interest" description="Disordered" evidence="7">
    <location>
        <begin position="55"/>
        <end position="94"/>
    </location>
</feature>
<comment type="caution">
    <text evidence="8">The sequence shown here is derived from an EMBL/GenBank/DDBJ whole genome shotgun (WGS) entry which is preliminary data.</text>
</comment>
<protein>
    <recommendedName>
        <fullName evidence="6">Mediator of RNA polymerase II transcription subunit 17</fullName>
    </recommendedName>
    <alternativeName>
        <fullName evidence="6">Mediator complex subunit 17</fullName>
    </alternativeName>
</protein>
<sequence length="768" mass="85315">MSLDASDSDPVAVTLFPVEYATVEMITAEGEEILEQDFSEAQLFMHSIQELEKVRTERTKNKKRRVMADENGKQSEKSESDAVVKAENDDTDEVMMDVTDDAESIVQNGETKEEAVEEEEEEDHGLGEEVIDPRIHYRPMVQELQASIVELNQLINTIDLIRKRDFLEDMQCIRENTTEKKEDLSYLIESKADQLKDSSQVLLAGVEALTKTVVKESNFFEGVTQMIHKWKICAPIHGNIPKPFRAGEPLAVDCSFVSAGSRFAPPTRSIADLSFAELSRTDKGLVCIKTPEEYLSRTVTIKLRSMDTGTTGSYTLQSPEVSNLSQAVLDRLENTPEDLKILDERNASVLRAVQFSVFCEELFYTVMQEALWSSNSWTDSALSEKKRVTKKPSRAEESGLLGTKNVSVLEVLDDEVCLRLRDRYELTVKLLDATSDAVKSNHESVSNGHTDAPHNVPNGVEMTNGSARQNHLPLSEENFLNETCRYAMILLQQEIRSRHGRNEMARGLLFSGVGTTPGTGSQSNQLPHSGDEKVDNTGTLAAVVAVISHNLLKQEVTDYLDHLSAKLAFQNLQVSATGRILEDGLNQPTCDSVREILISGTRIRFEDGPGTVREVSTLPGLKQFIEKTICSQVALALHRDLISYGLKQATLDLDNATVRLFAAGEWDGRCIGDGRVPDTKSVSCIFLEPYITTNTTVAISCVLQSISLLNVQSLARPCQTRKGDDLHEIEWSRIPGNSDVAKIVWMLQRTTGLPDYFEVSAQETTATS</sequence>
<dbReference type="GO" id="GO:0003712">
    <property type="term" value="F:transcription coregulator activity"/>
    <property type="evidence" value="ECO:0007669"/>
    <property type="project" value="InterPro"/>
</dbReference>
<comment type="similarity">
    <text evidence="2 6">Belongs to the Mediator complex subunit 17 family.</text>
</comment>
<dbReference type="GO" id="GO:0016592">
    <property type="term" value="C:mediator complex"/>
    <property type="evidence" value="ECO:0007669"/>
    <property type="project" value="InterPro"/>
</dbReference>
<evidence type="ECO:0000256" key="1">
    <source>
        <dbReference type="ARBA" id="ARBA00004123"/>
    </source>
</evidence>
<dbReference type="EMBL" id="SPLM01000002">
    <property type="protein sequence ID" value="TMW68571.1"/>
    <property type="molecule type" value="Genomic_DNA"/>
</dbReference>
<dbReference type="GO" id="GO:0070847">
    <property type="term" value="C:core mediator complex"/>
    <property type="evidence" value="ECO:0007669"/>
    <property type="project" value="TreeGrafter"/>
</dbReference>
<keyword evidence="6" id="KW-0010">Activator</keyword>
<dbReference type="AlphaFoldDB" id="A0A8K1CRN9"/>
<evidence type="ECO:0000256" key="4">
    <source>
        <dbReference type="ARBA" id="ARBA00023163"/>
    </source>
</evidence>
<organism evidence="8 9">
    <name type="scientific">Pythium oligandrum</name>
    <name type="common">Mycoparasitic fungus</name>
    <dbReference type="NCBI Taxonomy" id="41045"/>
    <lineage>
        <taxon>Eukaryota</taxon>
        <taxon>Sar</taxon>
        <taxon>Stramenopiles</taxon>
        <taxon>Oomycota</taxon>
        <taxon>Peronosporomycetes</taxon>
        <taxon>Pythiales</taxon>
        <taxon>Pythiaceae</taxon>
        <taxon>Pythium</taxon>
    </lineage>
</organism>
<accession>A0A8K1CRN9</accession>
<gene>
    <name evidence="6" type="primary">MED17</name>
    <name evidence="8" type="ORF">Poli38472_006039</name>
</gene>
<keyword evidence="4 6" id="KW-0804">Transcription</keyword>
<comment type="function">
    <text evidence="6">Component of the Mediator complex, a coactivator involved in the regulated transcription of nearly all RNA polymerase II-dependent genes. Mediator functions as a bridge to convey information from gene-specific regulatory proteins to the basal RNA polymerase II transcription machinery. Mediator is recruited to promoters by direct interactions with regulatory proteins and serves as a scaffold for the assembly of a functional preinitiation complex with RNA polymerase II and the general transcription factors.</text>
</comment>
<keyword evidence="3 6" id="KW-0805">Transcription regulation</keyword>
<dbReference type="PANTHER" id="PTHR13114">
    <property type="entry name" value="MEDIATOR OF RNA POLYMERASE II TRANSCRIPTION SUBUNIT 17"/>
    <property type="match status" value="1"/>
</dbReference>
<evidence type="ECO:0000313" key="9">
    <source>
        <dbReference type="Proteomes" id="UP000794436"/>
    </source>
</evidence>
<proteinExistence type="inferred from homology"/>
<evidence type="ECO:0000256" key="5">
    <source>
        <dbReference type="ARBA" id="ARBA00023242"/>
    </source>
</evidence>